<dbReference type="PANTHER" id="PTHR42832">
    <property type="entry name" value="AMINO ACID AMINOTRANSFERASE"/>
    <property type="match status" value="1"/>
</dbReference>
<dbReference type="Proteomes" id="UP000199452">
    <property type="component" value="Unassembled WGS sequence"/>
</dbReference>
<keyword evidence="3 4" id="KW-0808">Transferase</keyword>
<keyword evidence="7" id="KW-1185">Reference proteome</keyword>
<dbReference type="RefSeq" id="WP_092434040.1">
    <property type="nucleotide sequence ID" value="NZ_FMYP01000001.1"/>
</dbReference>
<feature type="domain" description="Aminotransferase class I/classII large" evidence="5">
    <location>
        <begin position="33"/>
        <end position="383"/>
    </location>
</feature>
<comment type="cofactor">
    <cofactor evidence="1 4">
        <name>pyridoxal 5'-phosphate</name>
        <dbReference type="ChEBI" id="CHEBI:597326"/>
    </cofactor>
</comment>
<dbReference type="EC" id="2.6.1.-" evidence="4"/>
<keyword evidence="2 4" id="KW-0032">Aminotransferase</keyword>
<evidence type="ECO:0000256" key="3">
    <source>
        <dbReference type="ARBA" id="ARBA00022679"/>
    </source>
</evidence>
<dbReference type="EMBL" id="FMYP01000001">
    <property type="protein sequence ID" value="SDB81442.1"/>
    <property type="molecule type" value="Genomic_DNA"/>
</dbReference>
<protein>
    <recommendedName>
        <fullName evidence="4">Aminotransferase</fullName>
        <ecNumber evidence="4">2.6.1.-</ecNumber>
    </recommendedName>
</protein>
<dbReference type="InterPro" id="IPR004839">
    <property type="entry name" value="Aminotransferase_I/II_large"/>
</dbReference>
<dbReference type="OrthoDB" id="9802328at2"/>
<evidence type="ECO:0000313" key="7">
    <source>
        <dbReference type="Proteomes" id="UP000199452"/>
    </source>
</evidence>
<gene>
    <name evidence="6" type="ORF">SAMN05216323_100174</name>
</gene>
<sequence>MEISLSQRLGEVKEYYFSRKLQEIEQLMRQGIEVINLGIGNPDMPPPAQMQMRLSEVNAQNNSHGYQGYRGIQSLRIAFSNWYNLHLGVELNADNEILPLSGSKEGIMHLSMALLNPSDRVLVPNPGYPTYSIATQLAGGIPVDYNLTESNDFEPDFDELELMDLSKVKLMWVNYPHMPSGAKGNLPLFEKLVQFAKKHHILICHDNPYSFIMNDNPLSILGVEGAKEVAVELNSLSKSHNMAGWRVGILAGRSDIINAVLRFKSNMDSGMPLAVQQAATAALAVGSEWYTSLNKEYAVRNVIATKIALALNCTPSPKCQGGIFLWARIPNWVYDVESFCDEVLKQTRVFITPGTVFGSNGERYIRISLCADKATLQIALQRIETFDIHR</sequence>
<dbReference type="CDD" id="cd00609">
    <property type="entry name" value="AAT_like"/>
    <property type="match status" value="1"/>
</dbReference>
<dbReference type="GO" id="GO:0030170">
    <property type="term" value="F:pyridoxal phosphate binding"/>
    <property type="evidence" value="ECO:0007669"/>
    <property type="project" value="InterPro"/>
</dbReference>
<name>A0A1G6GHE1_9BACT</name>
<dbReference type="PROSITE" id="PS00105">
    <property type="entry name" value="AA_TRANSFER_CLASS_1"/>
    <property type="match status" value="1"/>
</dbReference>
<evidence type="ECO:0000256" key="2">
    <source>
        <dbReference type="ARBA" id="ARBA00022576"/>
    </source>
</evidence>
<accession>A0A1G6GHE1</accession>
<dbReference type="Gene3D" id="3.40.640.10">
    <property type="entry name" value="Type I PLP-dependent aspartate aminotransferase-like (Major domain)"/>
    <property type="match status" value="1"/>
</dbReference>
<dbReference type="STRING" id="1640674.SAMN05216323_100174"/>
<proteinExistence type="inferred from homology"/>
<reference evidence="6 7" key="1">
    <citation type="submission" date="2016-09" db="EMBL/GenBank/DDBJ databases">
        <authorList>
            <person name="Capua I."/>
            <person name="De Benedictis P."/>
            <person name="Joannis T."/>
            <person name="Lombin L.H."/>
            <person name="Cattoli G."/>
        </authorList>
    </citation>
    <scope>NUCLEOTIDE SEQUENCE [LARGE SCALE GENOMIC DNA]</scope>
    <source>
        <strain evidence="6 7">A7P-90m</strain>
    </source>
</reference>
<comment type="similarity">
    <text evidence="4">Belongs to the class-I pyridoxal-phosphate-dependent aminotransferase family.</text>
</comment>
<dbReference type="InterPro" id="IPR015422">
    <property type="entry name" value="PyrdxlP-dep_Trfase_small"/>
</dbReference>
<evidence type="ECO:0000313" key="6">
    <source>
        <dbReference type="EMBL" id="SDB81442.1"/>
    </source>
</evidence>
<evidence type="ECO:0000256" key="1">
    <source>
        <dbReference type="ARBA" id="ARBA00001933"/>
    </source>
</evidence>
<evidence type="ECO:0000259" key="5">
    <source>
        <dbReference type="Pfam" id="PF00155"/>
    </source>
</evidence>
<dbReference type="PANTHER" id="PTHR42832:SF3">
    <property type="entry name" value="L-GLUTAMINE--4-(METHYLSULFANYL)-2-OXOBUTANOATE AMINOTRANSFERASE"/>
    <property type="match status" value="1"/>
</dbReference>
<dbReference type="Gene3D" id="3.90.1150.10">
    <property type="entry name" value="Aspartate Aminotransferase, domain 1"/>
    <property type="match status" value="1"/>
</dbReference>
<dbReference type="InterPro" id="IPR015421">
    <property type="entry name" value="PyrdxlP-dep_Trfase_major"/>
</dbReference>
<dbReference type="InterPro" id="IPR050881">
    <property type="entry name" value="LL-DAP_aminotransferase"/>
</dbReference>
<dbReference type="Pfam" id="PF00155">
    <property type="entry name" value="Aminotran_1_2"/>
    <property type="match status" value="1"/>
</dbReference>
<dbReference type="InterPro" id="IPR004838">
    <property type="entry name" value="NHTrfase_class1_PyrdxlP-BS"/>
</dbReference>
<dbReference type="GO" id="GO:0008483">
    <property type="term" value="F:transaminase activity"/>
    <property type="evidence" value="ECO:0007669"/>
    <property type="project" value="UniProtKB-KW"/>
</dbReference>
<dbReference type="InterPro" id="IPR015424">
    <property type="entry name" value="PyrdxlP-dep_Trfase"/>
</dbReference>
<organism evidence="6 7">
    <name type="scientific">Williamwhitmania taraxaci</name>
    <dbReference type="NCBI Taxonomy" id="1640674"/>
    <lineage>
        <taxon>Bacteria</taxon>
        <taxon>Pseudomonadati</taxon>
        <taxon>Bacteroidota</taxon>
        <taxon>Bacteroidia</taxon>
        <taxon>Bacteroidales</taxon>
        <taxon>Williamwhitmaniaceae</taxon>
        <taxon>Williamwhitmania</taxon>
    </lineage>
</organism>
<dbReference type="SUPFAM" id="SSF53383">
    <property type="entry name" value="PLP-dependent transferases"/>
    <property type="match status" value="1"/>
</dbReference>
<evidence type="ECO:0000256" key="4">
    <source>
        <dbReference type="RuleBase" id="RU000481"/>
    </source>
</evidence>
<dbReference type="AlphaFoldDB" id="A0A1G6GHE1"/>